<reference evidence="1 2" key="2">
    <citation type="journal article" date="2016" name="ISME J.">
        <title>Physiological and genomic characterization of two novel marine thaumarchaeal strains indicates niche differentiation.</title>
        <authorList>
            <person name="Bayer B."/>
            <person name="Vojvoda J."/>
            <person name="Offre P."/>
            <person name="Alves R.J."/>
            <person name="Elisabeth N.H."/>
            <person name="Garcia J.A."/>
            <person name="Volland J.M."/>
            <person name="Srivastava A."/>
            <person name="Schleper C."/>
            <person name="Herndl G.J."/>
        </authorList>
    </citation>
    <scope>NUCLEOTIDE SEQUENCE [LARGE SCALE GENOMIC DNA]</scope>
    <source>
        <strain evidence="1 2">NF5</strain>
    </source>
</reference>
<keyword evidence="2" id="KW-1185">Reference proteome</keyword>
<dbReference type="AlphaFoldDB" id="A0A0D5C3Q9"/>
<organism evidence="1 2">
    <name type="scientific">Nitrosopumilus adriaticus</name>
    <dbReference type="NCBI Taxonomy" id="1580092"/>
    <lineage>
        <taxon>Archaea</taxon>
        <taxon>Nitrososphaerota</taxon>
        <taxon>Nitrososphaeria</taxon>
        <taxon>Nitrosopumilales</taxon>
        <taxon>Nitrosopumilaceae</taxon>
        <taxon>Nitrosopumilus</taxon>
    </lineage>
</organism>
<dbReference type="HOGENOM" id="CLU_3302559_0_0_2"/>
<proteinExistence type="predicted"/>
<name>A0A0D5C3Q9_9ARCH</name>
<dbReference type="Proteomes" id="UP000032408">
    <property type="component" value="Chromosome"/>
</dbReference>
<dbReference type="EMBL" id="CP011070">
    <property type="protein sequence ID" value="AJW71203.1"/>
    <property type="molecule type" value="Genomic_DNA"/>
</dbReference>
<protein>
    <submittedName>
        <fullName evidence="1">Uncharacterized protein</fullName>
    </submittedName>
</protein>
<reference evidence="2" key="1">
    <citation type="submission" date="2015-03" db="EMBL/GenBank/DDBJ databases">
        <title>Characterization of two novel Thaumarchaeota isolated from the Northern Adriatic Sea.</title>
        <authorList>
            <person name="Bayer B."/>
            <person name="Vojvoda J."/>
            <person name="Offre P."/>
            <person name="Srivastava A."/>
            <person name="Elisabeth N."/>
            <person name="Garcia J.A.L."/>
            <person name="Schleper C."/>
            <person name="Herndl G.J."/>
        </authorList>
    </citation>
    <scope>NUCLEOTIDE SEQUENCE [LARGE SCALE GENOMIC DNA]</scope>
    <source>
        <strain evidence="2">NF5</strain>
    </source>
</reference>
<sequence length="39" mass="4277">MIGNGAEKNPIWRTMMAKPEVSIEGMKKAAPHGARPNRT</sequence>
<dbReference type="KEGG" id="nin:NADRNF5_1522"/>
<gene>
    <name evidence="1" type="ORF">NADRNF5_1522</name>
</gene>
<evidence type="ECO:0000313" key="2">
    <source>
        <dbReference type="Proteomes" id="UP000032408"/>
    </source>
</evidence>
<evidence type="ECO:0000313" key="1">
    <source>
        <dbReference type="EMBL" id="AJW71203.1"/>
    </source>
</evidence>
<accession>A0A0D5C3Q9</accession>